<accession>A0AAV7YEA9</accession>
<feature type="compositionally biased region" description="Low complexity" evidence="1">
    <location>
        <begin position="324"/>
        <end position="341"/>
    </location>
</feature>
<gene>
    <name evidence="2" type="ORF">M0812_25725</name>
</gene>
<organism evidence="2 3">
    <name type="scientific">Anaeramoeba flamelloides</name>
    <dbReference type="NCBI Taxonomy" id="1746091"/>
    <lineage>
        <taxon>Eukaryota</taxon>
        <taxon>Metamonada</taxon>
        <taxon>Anaeramoebidae</taxon>
        <taxon>Anaeramoeba</taxon>
    </lineage>
</organism>
<feature type="compositionally biased region" description="Basic residues" evidence="1">
    <location>
        <begin position="156"/>
        <end position="187"/>
    </location>
</feature>
<evidence type="ECO:0000313" key="2">
    <source>
        <dbReference type="EMBL" id="KAJ3428093.1"/>
    </source>
</evidence>
<dbReference type="Proteomes" id="UP001146793">
    <property type="component" value="Unassembled WGS sequence"/>
</dbReference>
<reference evidence="2" key="1">
    <citation type="submission" date="2022-08" db="EMBL/GenBank/DDBJ databases">
        <title>Novel sulphate-reducing endosymbionts in the free-living metamonad Anaeramoeba.</title>
        <authorList>
            <person name="Jerlstrom-Hultqvist J."/>
            <person name="Cepicka I."/>
            <person name="Gallot-Lavallee L."/>
            <person name="Salas-Leiva D."/>
            <person name="Curtis B.A."/>
            <person name="Zahonova K."/>
            <person name="Pipaliya S."/>
            <person name="Dacks J."/>
            <person name="Roger A.J."/>
        </authorList>
    </citation>
    <scope>NUCLEOTIDE SEQUENCE</scope>
    <source>
        <strain evidence="2">Busselton2</strain>
    </source>
</reference>
<feature type="region of interest" description="Disordered" evidence="1">
    <location>
        <begin position="324"/>
        <end position="364"/>
    </location>
</feature>
<evidence type="ECO:0000256" key="1">
    <source>
        <dbReference type="SAM" id="MobiDB-lite"/>
    </source>
</evidence>
<dbReference type="AlphaFoldDB" id="A0AAV7YEA9"/>
<feature type="compositionally biased region" description="Acidic residues" evidence="1">
    <location>
        <begin position="348"/>
        <end position="358"/>
    </location>
</feature>
<evidence type="ECO:0000313" key="3">
    <source>
        <dbReference type="Proteomes" id="UP001146793"/>
    </source>
</evidence>
<comment type="caution">
    <text evidence="2">The sequence shown here is derived from an EMBL/GenBank/DDBJ whole genome shotgun (WGS) entry which is preliminary data.</text>
</comment>
<feature type="compositionally biased region" description="Basic residues" evidence="1">
    <location>
        <begin position="131"/>
        <end position="145"/>
    </location>
</feature>
<feature type="compositionally biased region" description="Polar residues" evidence="1">
    <location>
        <begin position="281"/>
        <end position="297"/>
    </location>
</feature>
<protein>
    <submittedName>
        <fullName evidence="2">Uncharacterized protein</fullName>
    </submittedName>
</protein>
<proteinExistence type="predicted"/>
<sequence>MSISAFLKTHHELEKIKKEFQTLKSYNSRFQTLMKLRPESFSGLYGYQLEKTWIKRHTKKMYLYGPHKVKIQKDCILDLAFLTTKSRRAIERGVNTFFKKNFNLQNCSYYSRDWLTFKLTNLKEIEDLKKEKRKVKRKEKGKGKVKGINEKEKVKVKGKGKGKGKEKGKGKRKFKRDKYRKKRRKRKYQIDASDLENENVSLTDLKPNKHSSPQQKKKNKTKTRGYSHEHEHKRKCKLGHYKNRSRNSLIQKQPKLKLKSELASKCKLKLKLKDQNRPENTKNIQGNENNELQTHNNKTGEEKSFLHSSKIQIKKVNTKIENTKTTTNNLENKTKIYFGSNSKKENENENGNENDNQNENDNNHQNIQFEQNNHLLDSENFDIYAYDAPNSDSGYEDFFGFDYDENENNIETEKTHNKSNYNNINQLFMIETEQVLKDGELTADIEFINHEQEDNVVISQKDLKFLKNDFLIENQINENFENFFQNDVDFMRINEINDPLEC</sequence>
<dbReference type="EMBL" id="JANTQA010000060">
    <property type="protein sequence ID" value="KAJ3428093.1"/>
    <property type="molecule type" value="Genomic_DNA"/>
</dbReference>
<feature type="region of interest" description="Disordered" evidence="1">
    <location>
        <begin position="276"/>
        <end position="306"/>
    </location>
</feature>
<feature type="region of interest" description="Disordered" evidence="1">
    <location>
        <begin position="131"/>
        <end position="233"/>
    </location>
</feature>
<name>A0AAV7YEA9_9EUKA</name>
<feature type="compositionally biased region" description="Basic residues" evidence="1">
    <location>
        <begin position="215"/>
        <end position="233"/>
    </location>
</feature>